<comment type="caution">
    <text evidence="1">The sequence shown here is derived from an EMBL/GenBank/DDBJ whole genome shotgun (WGS) entry which is preliminary data.</text>
</comment>
<evidence type="ECO:0000313" key="1">
    <source>
        <dbReference type="EMBL" id="CAD7000828.1"/>
    </source>
</evidence>
<feature type="non-terminal residue" evidence="1">
    <location>
        <position position="66"/>
    </location>
</feature>
<dbReference type="AlphaFoldDB" id="A0A811UR71"/>
<accession>A0A811UR71</accession>
<proteinExistence type="predicted"/>
<name>A0A811UR71_CERCA</name>
<evidence type="ECO:0000313" key="2">
    <source>
        <dbReference type="Proteomes" id="UP000606786"/>
    </source>
</evidence>
<protein>
    <submittedName>
        <fullName evidence="1">(Mediterranean fruit fly) hypothetical protein</fullName>
    </submittedName>
</protein>
<organism evidence="1 2">
    <name type="scientific">Ceratitis capitata</name>
    <name type="common">Mediterranean fruit fly</name>
    <name type="synonym">Tephritis capitata</name>
    <dbReference type="NCBI Taxonomy" id="7213"/>
    <lineage>
        <taxon>Eukaryota</taxon>
        <taxon>Metazoa</taxon>
        <taxon>Ecdysozoa</taxon>
        <taxon>Arthropoda</taxon>
        <taxon>Hexapoda</taxon>
        <taxon>Insecta</taxon>
        <taxon>Pterygota</taxon>
        <taxon>Neoptera</taxon>
        <taxon>Endopterygota</taxon>
        <taxon>Diptera</taxon>
        <taxon>Brachycera</taxon>
        <taxon>Muscomorpha</taxon>
        <taxon>Tephritoidea</taxon>
        <taxon>Tephritidae</taxon>
        <taxon>Ceratitis</taxon>
        <taxon>Ceratitis</taxon>
    </lineage>
</organism>
<reference evidence="1" key="1">
    <citation type="submission" date="2020-11" db="EMBL/GenBank/DDBJ databases">
        <authorList>
            <person name="Whitehead M."/>
        </authorList>
    </citation>
    <scope>NUCLEOTIDE SEQUENCE</scope>
    <source>
        <strain evidence="1">EGII</strain>
    </source>
</reference>
<keyword evidence="2" id="KW-1185">Reference proteome</keyword>
<sequence length="66" mass="7467">VTPWANGTCLQKCTKDCKDIDTKRYQSLTGALMYLAVTTRPDITQVVSNYPNIAVNLMKNIFVDRK</sequence>
<feature type="non-terminal residue" evidence="1">
    <location>
        <position position="1"/>
    </location>
</feature>
<dbReference type="EMBL" id="CAJHJT010000023">
    <property type="protein sequence ID" value="CAD7000828.1"/>
    <property type="molecule type" value="Genomic_DNA"/>
</dbReference>
<gene>
    <name evidence="1" type="ORF">CCAP1982_LOCUS9303</name>
</gene>
<dbReference type="Proteomes" id="UP000606786">
    <property type="component" value="Unassembled WGS sequence"/>
</dbReference>